<feature type="transmembrane region" description="Helical" evidence="8">
    <location>
        <begin position="264"/>
        <end position="286"/>
    </location>
</feature>
<dbReference type="PRINTS" id="PR00121">
    <property type="entry name" value="NAKATPASE"/>
</dbReference>
<feature type="compositionally biased region" description="Basic residues" evidence="7">
    <location>
        <begin position="404"/>
        <end position="417"/>
    </location>
</feature>
<dbReference type="InterPro" id="IPR018303">
    <property type="entry name" value="ATPase_P-typ_P_site"/>
</dbReference>
<evidence type="ECO:0000259" key="9">
    <source>
        <dbReference type="SMART" id="SM00831"/>
    </source>
</evidence>
<keyword evidence="2 8" id="KW-0812">Transmembrane</keyword>
<evidence type="ECO:0000313" key="10">
    <source>
        <dbReference type="EMBL" id="MFC7668212.1"/>
    </source>
</evidence>
<evidence type="ECO:0000256" key="7">
    <source>
        <dbReference type="SAM" id="MobiDB-lite"/>
    </source>
</evidence>
<feature type="domain" description="Cation-transporting P-type ATPase N-terminal" evidence="9">
    <location>
        <begin position="3"/>
        <end position="66"/>
    </location>
</feature>
<dbReference type="SUPFAM" id="SSF81665">
    <property type="entry name" value="Calcium ATPase, transmembrane domain M"/>
    <property type="match status" value="1"/>
</dbReference>
<dbReference type="SUPFAM" id="SSF81660">
    <property type="entry name" value="Metal cation-transporting ATPase, ATP-binding domain N"/>
    <property type="match status" value="1"/>
</dbReference>
<dbReference type="Pfam" id="PF00690">
    <property type="entry name" value="Cation_ATPase_N"/>
    <property type="match status" value="1"/>
</dbReference>
<comment type="caution">
    <text evidence="10">The sequence shown here is derived from an EMBL/GenBank/DDBJ whole genome shotgun (WGS) entry which is preliminary data.</text>
</comment>
<feature type="transmembrane region" description="Helical" evidence="8">
    <location>
        <begin position="46"/>
        <end position="64"/>
    </location>
</feature>
<dbReference type="InterPro" id="IPR059000">
    <property type="entry name" value="ATPase_P-type_domA"/>
</dbReference>
<name>A0ABW2U759_9BACT</name>
<dbReference type="InterPro" id="IPR004014">
    <property type="entry name" value="ATPase_P-typ_cation-transptr_N"/>
</dbReference>
<dbReference type="Gene3D" id="3.40.50.1000">
    <property type="entry name" value="HAD superfamily/HAD-like"/>
    <property type="match status" value="1"/>
</dbReference>
<dbReference type="EMBL" id="JBHTEK010000001">
    <property type="protein sequence ID" value="MFC7668212.1"/>
    <property type="molecule type" value="Genomic_DNA"/>
</dbReference>
<dbReference type="InterPro" id="IPR023298">
    <property type="entry name" value="ATPase_P-typ_TM_dom_sf"/>
</dbReference>
<organism evidence="10 11">
    <name type="scientific">Hymenobacter humi</name>
    <dbReference type="NCBI Taxonomy" id="1411620"/>
    <lineage>
        <taxon>Bacteria</taxon>
        <taxon>Pseudomonadati</taxon>
        <taxon>Bacteroidota</taxon>
        <taxon>Cytophagia</taxon>
        <taxon>Cytophagales</taxon>
        <taxon>Hymenobacteraceae</taxon>
        <taxon>Hymenobacter</taxon>
    </lineage>
</organism>
<evidence type="ECO:0000256" key="8">
    <source>
        <dbReference type="SAM" id="Phobius"/>
    </source>
</evidence>
<feature type="transmembrane region" description="Helical" evidence="8">
    <location>
        <begin position="235"/>
        <end position="252"/>
    </location>
</feature>
<dbReference type="InterPro" id="IPR001757">
    <property type="entry name" value="P_typ_ATPase"/>
</dbReference>
<accession>A0ABW2U759</accession>
<dbReference type="InterPro" id="IPR023299">
    <property type="entry name" value="ATPase_P-typ_cyto_dom_N"/>
</dbReference>
<reference evidence="11" key="1">
    <citation type="journal article" date="2019" name="Int. J. Syst. Evol. Microbiol.">
        <title>The Global Catalogue of Microorganisms (GCM) 10K type strain sequencing project: providing services to taxonomists for standard genome sequencing and annotation.</title>
        <authorList>
            <consortium name="The Broad Institute Genomics Platform"/>
            <consortium name="The Broad Institute Genome Sequencing Center for Infectious Disease"/>
            <person name="Wu L."/>
            <person name="Ma J."/>
        </authorList>
    </citation>
    <scope>NUCLEOTIDE SEQUENCE [LARGE SCALE GENOMIC DNA]</scope>
    <source>
        <strain evidence="11">JCM 19635</strain>
    </source>
</reference>
<keyword evidence="3" id="KW-0547">Nucleotide-binding</keyword>
<dbReference type="InterPro" id="IPR023214">
    <property type="entry name" value="HAD_sf"/>
</dbReference>
<evidence type="ECO:0000256" key="2">
    <source>
        <dbReference type="ARBA" id="ARBA00022692"/>
    </source>
</evidence>
<keyword evidence="4" id="KW-0067">ATP-binding</keyword>
<evidence type="ECO:0000256" key="6">
    <source>
        <dbReference type="ARBA" id="ARBA00023136"/>
    </source>
</evidence>
<dbReference type="SUPFAM" id="SSF81653">
    <property type="entry name" value="Calcium ATPase, transduction domain A"/>
    <property type="match status" value="1"/>
</dbReference>
<dbReference type="Gene3D" id="3.40.1110.10">
    <property type="entry name" value="Calcium-transporting ATPase, cytoplasmic domain N"/>
    <property type="match status" value="1"/>
</dbReference>
<dbReference type="PANTHER" id="PTHR42861">
    <property type="entry name" value="CALCIUM-TRANSPORTING ATPASE"/>
    <property type="match status" value="1"/>
</dbReference>
<evidence type="ECO:0000256" key="1">
    <source>
        <dbReference type="ARBA" id="ARBA00004141"/>
    </source>
</evidence>
<feature type="transmembrane region" description="Helical" evidence="8">
    <location>
        <begin position="70"/>
        <end position="86"/>
    </location>
</feature>
<dbReference type="NCBIfam" id="TIGR01494">
    <property type="entry name" value="ATPase_P-type"/>
    <property type="match status" value="1"/>
</dbReference>
<gene>
    <name evidence="10" type="ORF">ACFQT0_13120</name>
</gene>
<dbReference type="InterPro" id="IPR008250">
    <property type="entry name" value="ATPase_P-typ_transduc_dom_A_sf"/>
</dbReference>
<dbReference type="Pfam" id="PF00122">
    <property type="entry name" value="E1-E2_ATPase"/>
    <property type="match status" value="1"/>
</dbReference>
<comment type="subcellular location">
    <subcellularLocation>
        <location evidence="1">Membrane</location>
        <topology evidence="1">Multi-pass membrane protein</topology>
    </subcellularLocation>
</comment>
<evidence type="ECO:0000313" key="11">
    <source>
        <dbReference type="Proteomes" id="UP001596513"/>
    </source>
</evidence>
<dbReference type="PRINTS" id="PR00119">
    <property type="entry name" value="CATATPASE"/>
</dbReference>
<proteinExistence type="predicted"/>
<dbReference type="Proteomes" id="UP001596513">
    <property type="component" value="Unassembled WGS sequence"/>
</dbReference>
<sequence length="437" mass="46307">MCSAAATTAAHGLSQPEAEQRLARYGPNRLAEKPPRSAWLKFIDQFKNVLVLVLVGATVLAAVIGDVQDALVILVVVLFNAVLGFYQEHRAEATLAALRQMLARHARVRRNGQTLEIDAEQAVPGDVVLLDAGDQVPADGRVLAAHNAEVAEASLTGESQAVGKQAAALPHAELALAERANMAYMNTVLTRGRLELAVTATGMRTEMGRLSGLLEAAPESPTPLQVQLNALGKRLAGIAGVVVALIFVLGLLRGDSLVHTSLTSIALAVAAIPEGLPAVVTVILAIGMHRMARHQAIVKKLSAVETLGSTTVICSDKTGTLTLNQMTARKLFYQGQNFDVNGEGYAATGTIEREAGGPLPDFRPLLLPAALCSDSRIHEGQLLGDPTEGPYWHSPPKGASNQPRPRRAAPARPKSRSIRRTSSWLLFIGKASRCACS</sequence>
<keyword evidence="5 8" id="KW-1133">Transmembrane helix</keyword>
<dbReference type="Gene3D" id="2.70.150.10">
    <property type="entry name" value="Calcium-transporting ATPase, cytoplasmic transduction domain A"/>
    <property type="match status" value="1"/>
</dbReference>
<evidence type="ECO:0000256" key="3">
    <source>
        <dbReference type="ARBA" id="ARBA00022741"/>
    </source>
</evidence>
<evidence type="ECO:0000256" key="5">
    <source>
        <dbReference type="ARBA" id="ARBA00022989"/>
    </source>
</evidence>
<dbReference type="Gene3D" id="1.20.1110.10">
    <property type="entry name" value="Calcium-transporting ATPase, transmembrane domain"/>
    <property type="match status" value="1"/>
</dbReference>
<dbReference type="RefSeq" id="WP_380203345.1">
    <property type="nucleotide sequence ID" value="NZ_JBHTEK010000001.1"/>
</dbReference>
<dbReference type="PROSITE" id="PS00154">
    <property type="entry name" value="ATPASE_E1_E2"/>
    <property type="match status" value="1"/>
</dbReference>
<dbReference type="SMART" id="SM00831">
    <property type="entry name" value="Cation_ATPase_N"/>
    <property type="match status" value="1"/>
</dbReference>
<protein>
    <submittedName>
        <fullName evidence="10">Cation-translocating P-type ATPase</fullName>
    </submittedName>
</protein>
<keyword evidence="6 8" id="KW-0472">Membrane</keyword>
<feature type="region of interest" description="Disordered" evidence="7">
    <location>
        <begin position="383"/>
        <end position="417"/>
    </location>
</feature>
<evidence type="ECO:0000256" key="4">
    <source>
        <dbReference type="ARBA" id="ARBA00022840"/>
    </source>
</evidence>
<keyword evidence="11" id="KW-1185">Reference proteome</keyword>